<dbReference type="EMBL" id="JAGIKX010000009">
    <property type="protein sequence ID" value="MBP2257515.1"/>
    <property type="molecule type" value="Genomic_DNA"/>
</dbReference>
<name>A0ABS4S7S0_9BACI</name>
<evidence type="ECO:0000313" key="2">
    <source>
        <dbReference type="Proteomes" id="UP001519294"/>
    </source>
</evidence>
<keyword evidence="2" id="KW-1185">Reference proteome</keyword>
<sequence length="93" mass="10964">MHLIAKQPYVKVEREVGHLEQCKTVQKRFIYLYHEKVVTKHRTFPIQHVFDMSYKKIAEAGGLLYFHTISGVYSYTVTSSPAKFIEAFKRLKK</sequence>
<gene>
    <name evidence="1" type="ORF">J2Z81_001463</name>
</gene>
<comment type="caution">
    <text evidence="1">The sequence shown here is derived from an EMBL/GenBank/DDBJ whole genome shotgun (WGS) entry which is preliminary data.</text>
</comment>
<organism evidence="1 2">
    <name type="scientific">Virgibacillus alimentarius</name>
    <dbReference type="NCBI Taxonomy" id="698769"/>
    <lineage>
        <taxon>Bacteria</taxon>
        <taxon>Bacillati</taxon>
        <taxon>Bacillota</taxon>
        <taxon>Bacilli</taxon>
        <taxon>Bacillales</taxon>
        <taxon>Bacillaceae</taxon>
        <taxon>Virgibacillus</taxon>
    </lineage>
</organism>
<reference evidence="1 2" key="1">
    <citation type="submission" date="2021-03" db="EMBL/GenBank/DDBJ databases">
        <title>Genomic Encyclopedia of Type Strains, Phase IV (KMG-IV): sequencing the most valuable type-strain genomes for metagenomic binning, comparative biology and taxonomic classification.</title>
        <authorList>
            <person name="Goeker M."/>
        </authorList>
    </citation>
    <scope>NUCLEOTIDE SEQUENCE [LARGE SCALE GENOMIC DNA]</scope>
    <source>
        <strain evidence="1 2">DSM 25790</strain>
    </source>
</reference>
<dbReference type="RefSeq" id="WP_029267524.1">
    <property type="nucleotide sequence ID" value="NZ_JAGIKX010000009.1"/>
</dbReference>
<proteinExistence type="predicted"/>
<evidence type="ECO:0000313" key="1">
    <source>
        <dbReference type="EMBL" id="MBP2257515.1"/>
    </source>
</evidence>
<accession>A0ABS4S7S0</accession>
<evidence type="ECO:0008006" key="3">
    <source>
        <dbReference type="Google" id="ProtNLM"/>
    </source>
</evidence>
<protein>
    <recommendedName>
        <fullName evidence="3">HTH LytTR-type domain-containing protein</fullName>
    </recommendedName>
</protein>
<dbReference type="Proteomes" id="UP001519294">
    <property type="component" value="Unassembled WGS sequence"/>
</dbReference>